<dbReference type="InterPro" id="IPR019489">
    <property type="entry name" value="Clp_ATPase_C"/>
</dbReference>
<accession>A0A7C4MRN6</accession>
<dbReference type="PANTHER" id="PTHR11638">
    <property type="entry name" value="ATP-DEPENDENT CLP PROTEASE"/>
    <property type="match status" value="1"/>
</dbReference>
<reference evidence="4" key="1">
    <citation type="journal article" date="2020" name="mSystems">
        <title>Genome- and Community-Level Interaction Insights into Carbon Utilization and Element Cycling Functions of Hydrothermarchaeota in Hydrothermal Sediment.</title>
        <authorList>
            <person name="Zhou Z."/>
            <person name="Liu Y."/>
            <person name="Xu W."/>
            <person name="Pan J."/>
            <person name="Luo Z.H."/>
            <person name="Li M."/>
        </authorList>
    </citation>
    <scope>NUCLEOTIDE SEQUENCE [LARGE SCALE GENOMIC DNA]</scope>
    <source>
        <strain evidence="4">SpSt-477</strain>
    </source>
</reference>
<protein>
    <recommendedName>
        <fullName evidence="3">Clp ATPase C-terminal domain-containing protein</fullName>
    </recommendedName>
</protein>
<dbReference type="GO" id="GO:0016887">
    <property type="term" value="F:ATP hydrolysis activity"/>
    <property type="evidence" value="ECO:0007669"/>
    <property type="project" value="TreeGrafter"/>
</dbReference>
<dbReference type="GO" id="GO:0034605">
    <property type="term" value="P:cellular response to heat"/>
    <property type="evidence" value="ECO:0007669"/>
    <property type="project" value="TreeGrafter"/>
</dbReference>
<evidence type="ECO:0000256" key="1">
    <source>
        <dbReference type="ARBA" id="ARBA00022741"/>
    </source>
</evidence>
<dbReference type="Pfam" id="PF10431">
    <property type="entry name" value="ClpB_D2-small"/>
    <property type="match status" value="1"/>
</dbReference>
<feature type="domain" description="Clp ATPase C-terminal" evidence="3">
    <location>
        <begin position="38"/>
        <end position="110"/>
    </location>
</feature>
<gene>
    <name evidence="4" type="ORF">ENS29_01625</name>
</gene>
<dbReference type="SMART" id="SM01086">
    <property type="entry name" value="ClpB_D2-small"/>
    <property type="match status" value="1"/>
</dbReference>
<proteinExistence type="predicted"/>
<dbReference type="SUPFAM" id="SSF52540">
    <property type="entry name" value="P-loop containing nucleoside triphosphate hydrolases"/>
    <property type="match status" value="1"/>
</dbReference>
<evidence type="ECO:0000313" key="4">
    <source>
        <dbReference type="EMBL" id="HGU31539.1"/>
    </source>
</evidence>
<dbReference type="GO" id="GO:0005737">
    <property type="term" value="C:cytoplasm"/>
    <property type="evidence" value="ECO:0007669"/>
    <property type="project" value="TreeGrafter"/>
</dbReference>
<keyword evidence="1" id="KW-0547">Nucleotide-binding</keyword>
<evidence type="ECO:0000259" key="3">
    <source>
        <dbReference type="SMART" id="SM01086"/>
    </source>
</evidence>
<sequence length="110" mass="12642">MHRFSPAIEKDAVLERRFQPVHARGPTVTPFRFNFHNLTREEIGRIVDIQIERLEKRLADRHIRIVLNDSAKALLIQNGYDPVYGARPLKHSIQRLIENPLASAILAGKV</sequence>
<comment type="caution">
    <text evidence="4">The sequence shown here is derived from an EMBL/GenBank/DDBJ whole genome shotgun (WGS) entry which is preliminary data.</text>
</comment>
<name>A0A7C4MRN6_9BACT</name>
<organism evidence="4">
    <name type="scientific">Desulfatirhabdium butyrativorans</name>
    <dbReference type="NCBI Taxonomy" id="340467"/>
    <lineage>
        <taxon>Bacteria</taxon>
        <taxon>Pseudomonadati</taxon>
        <taxon>Thermodesulfobacteriota</taxon>
        <taxon>Desulfobacteria</taxon>
        <taxon>Desulfobacterales</taxon>
        <taxon>Desulfatirhabdiaceae</taxon>
        <taxon>Desulfatirhabdium</taxon>
    </lineage>
</organism>
<evidence type="ECO:0000256" key="2">
    <source>
        <dbReference type="ARBA" id="ARBA00022840"/>
    </source>
</evidence>
<dbReference type="InterPro" id="IPR027417">
    <property type="entry name" value="P-loop_NTPase"/>
</dbReference>
<dbReference type="EMBL" id="DSUH01000038">
    <property type="protein sequence ID" value="HGU31539.1"/>
    <property type="molecule type" value="Genomic_DNA"/>
</dbReference>
<keyword evidence="2" id="KW-0067">ATP-binding</keyword>
<dbReference type="InterPro" id="IPR050130">
    <property type="entry name" value="ClpA_ClpB"/>
</dbReference>
<dbReference type="PANTHER" id="PTHR11638:SF18">
    <property type="entry name" value="HEAT SHOCK PROTEIN 104"/>
    <property type="match status" value="1"/>
</dbReference>
<dbReference type="GO" id="GO:0005524">
    <property type="term" value="F:ATP binding"/>
    <property type="evidence" value="ECO:0007669"/>
    <property type="project" value="UniProtKB-KW"/>
</dbReference>
<dbReference type="AlphaFoldDB" id="A0A7C4MRN6"/>
<dbReference type="Gene3D" id="1.10.8.60">
    <property type="match status" value="1"/>
</dbReference>